<evidence type="ECO:0000313" key="5">
    <source>
        <dbReference type="Proteomes" id="UP000507470"/>
    </source>
</evidence>
<dbReference type="Proteomes" id="UP000507470">
    <property type="component" value="Unassembled WGS sequence"/>
</dbReference>
<dbReference type="InterPro" id="IPR000033">
    <property type="entry name" value="LDLR_classB_rpt"/>
</dbReference>
<evidence type="ECO:0000313" key="4">
    <source>
        <dbReference type="EMBL" id="CAC5411148.1"/>
    </source>
</evidence>
<dbReference type="SUPFAM" id="SSF63825">
    <property type="entry name" value="YWTD domain"/>
    <property type="match status" value="1"/>
</dbReference>
<proteinExistence type="predicted"/>
<dbReference type="Gene3D" id="2.120.10.30">
    <property type="entry name" value="TolB, C-terminal domain"/>
    <property type="match status" value="1"/>
</dbReference>
<evidence type="ECO:0000259" key="3">
    <source>
        <dbReference type="Pfam" id="PF23283"/>
    </source>
</evidence>
<reference evidence="4 5" key="1">
    <citation type="submission" date="2020-06" db="EMBL/GenBank/DDBJ databases">
        <authorList>
            <person name="Li R."/>
            <person name="Bekaert M."/>
        </authorList>
    </citation>
    <scope>NUCLEOTIDE SEQUENCE [LARGE SCALE GENOMIC DNA]</scope>
    <source>
        <strain evidence="5">wild</strain>
    </source>
</reference>
<evidence type="ECO:0000256" key="2">
    <source>
        <dbReference type="ARBA" id="ARBA00023157"/>
    </source>
</evidence>
<keyword evidence="5" id="KW-1185">Reference proteome</keyword>
<dbReference type="InterPro" id="IPR050778">
    <property type="entry name" value="Cueball_EGF_LRP_Nidogen"/>
</dbReference>
<feature type="domain" description="UMOD/GP2/OIT3-like D8C" evidence="3">
    <location>
        <begin position="279"/>
        <end position="361"/>
    </location>
</feature>
<dbReference type="OrthoDB" id="2015116at2759"/>
<organism evidence="4 5">
    <name type="scientific">Mytilus coruscus</name>
    <name type="common">Sea mussel</name>
    <dbReference type="NCBI Taxonomy" id="42192"/>
    <lineage>
        <taxon>Eukaryota</taxon>
        <taxon>Metazoa</taxon>
        <taxon>Spiralia</taxon>
        <taxon>Lophotrochozoa</taxon>
        <taxon>Mollusca</taxon>
        <taxon>Bivalvia</taxon>
        <taxon>Autobranchia</taxon>
        <taxon>Pteriomorphia</taxon>
        <taxon>Mytilida</taxon>
        <taxon>Mytiloidea</taxon>
        <taxon>Mytilidae</taxon>
        <taxon>Mytilinae</taxon>
        <taxon>Mytilus</taxon>
    </lineage>
</organism>
<dbReference type="AlphaFoldDB" id="A0A6J8DR86"/>
<dbReference type="PANTHER" id="PTHR46513">
    <property type="entry name" value="VITELLOGENIN RECEPTOR-LIKE PROTEIN-RELATED-RELATED"/>
    <property type="match status" value="1"/>
</dbReference>
<keyword evidence="1" id="KW-0732">Signal</keyword>
<dbReference type="SMART" id="SM00135">
    <property type="entry name" value="LY"/>
    <property type="match status" value="4"/>
</dbReference>
<dbReference type="InterPro" id="IPR011042">
    <property type="entry name" value="6-blade_b-propeller_TolB-like"/>
</dbReference>
<accession>A0A6J8DR86</accession>
<protein>
    <recommendedName>
        <fullName evidence="3">UMOD/GP2/OIT3-like D8C domain-containing protein</fullName>
    </recommendedName>
</protein>
<dbReference type="InterPro" id="IPR057774">
    <property type="entry name" value="D8C_UMOD/GP2/OIT3-like"/>
</dbReference>
<name>A0A6J8DR86_MYTCO</name>
<gene>
    <name evidence="4" type="ORF">MCOR_44271</name>
</gene>
<dbReference type="Pfam" id="PF23283">
    <property type="entry name" value="D8C_UMOD"/>
    <property type="match status" value="1"/>
</dbReference>
<dbReference type="EMBL" id="CACVKT020007831">
    <property type="protein sequence ID" value="CAC5411148.1"/>
    <property type="molecule type" value="Genomic_DNA"/>
</dbReference>
<evidence type="ECO:0000256" key="1">
    <source>
        <dbReference type="ARBA" id="ARBA00022729"/>
    </source>
</evidence>
<sequence length="365" mass="41933">MLMDQNGTNFEVIAKDDTFSIQNVAYHETKNYMYWSSWSGSNIHRLIMTQKLFFHQEAGYFSIGIAVDSINDFLYWSNHSELMRSNLDGSDITPILNFSTNGSVGTLEVDSEKGFIFFINNDDGSIVRSTVDGSDVRTIFSSGWIQDFALDKKDERIYFTSGFYLLGSTTYSGNDLKMNSMDFIMWFYEVRIDLSDDYIFLSDSYDMFQFTKHSDYSDPLMLFSPDYYIQDIKVYEPIGSRDCKTYSEIYAEEKRSKDYLIDLASDQVISDEYLDAGWYRIFSANGDTMPSSSPGKMHCGTINPIWLNGTLPTYDDGIVSREACVQTENDICEDSIDIEIRNCGGYYIYFLQKTPPNSSFCFGMK</sequence>
<keyword evidence="2" id="KW-1015">Disulfide bond</keyword>